<evidence type="ECO:0000313" key="2">
    <source>
        <dbReference type="Proteomes" id="UP000747542"/>
    </source>
</evidence>
<evidence type="ECO:0000313" key="1">
    <source>
        <dbReference type="EMBL" id="KAG7172736.1"/>
    </source>
</evidence>
<dbReference type="Proteomes" id="UP000747542">
    <property type="component" value="Unassembled WGS sequence"/>
</dbReference>
<keyword evidence="2" id="KW-1185">Reference proteome</keyword>
<proteinExistence type="predicted"/>
<gene>
    <name evidence="1" type="primary">TIGD7-L55</name>
    <name evidence="1" type="ORF">Hamer_G006964</name>
</gene>
<dbReference type="AlphaFoldDB" id="A0A8J5N3U2"/>
<name>A0A8J5N3U2_HOMAM</name>
<reference evidence="1" key="1">
    <citation type="journal article" date="2021" name="Sci. Adv.">
        <title>The American lobster genome reveals insights on longevity, neural, and immune adaptations.</title>
        <authorList>
            <person name="Polinski J.M."/>
            <person name="Zimin A.V."/>
            <person name="Clark K.F."/>
            <person name="Kohn A.B."/>
            <person name="Sadowski N."/>
            <person name="Timp W."/>
            <person name="Ptitsyn A."/>
            <person name="Khanna P."/>
            <person name="Romanova D.Y."/>
            <person name="Williams P."/>
            <person name="Greenwood S.J."/>
            <person name="Moroz L.L."/>
            <person name="Walt D.R."/>
            <person name="Bodnar A.G."/>
        </authorList>
    </citation>
    <scope>NUCLEOTIDE SEQUENCE</scope>
    <source>
        <strain evidence="1">GMGI-L3</strain>
    </source>
</reference>
<protein>
    <submittedName>
        <fullName evidence="1">Tigger transposable element-derived protein 7-like 55</fullName>
    </submittedName>
</protein>
<comment type="caution">
    <text evidence="1">The sequence shown here is derived from an EMBL/GenBank/DDBJ whole genome shotgun (WGS) entry which is preliminary data.</text>
</comment>
<dbReference type="EMBL" id="JAHLQT010010484">
    <property type="protein sequence ID" value="KAG7172736.1"/>
    <property type="molecule type" value="Genomic_DNA"/>
</dbReference>
<organism evidence="1 2">
    <name type="scientific">Homarus americanus</name>
    <name type="common">American lobster</name>
    <dbReference type="NCBI Taxonomy" id="6706"/>
    <lineage>
        <taxon>Eukaryota</taxon>
        <taxon>Metazoa</taxon>
        <taxon>Ecdysozoa</taxon>
        <taxon>Arthropoda</taxon>
        <taxon>Crustacea</taxon>
        <taxon>Multicrustacea</taxon>
        <taxon>Malacostraca</taxon>
        <taxon>Eumalacostraca</taxon>
        <taxon>Eucarida</taxon>
        <taxon>Decapoda</taxon>
        <taxon>Pleocyemata</taxon>
        <taxon>Astacidea</taxon>
        <taxon>Nephropoidea</taxon>
        <taxon>Nephropidae</taxon>
        <taxon>Homarus</taxon>
    </lineage>
</organism>
<sequence>MTRGQRTLANIKKYDLKSAIFNFAASWKDVKISTLASSWKKLPLYTELEPNFEGFKVMDFHQILHLGGEKNITMENVETWLEENGGDPGYRMLLAEEITDAARAVDKEDGDTESSDEEESCVKMPTIKLSFVQESVDNFLTNIDTTSCPQMHLYYEHFRTSRELIIRKQYNTGKQLKLDSSFKSVTCAPPAFQPSQTE</sequence>
<accession>A0A8J5N3U2</accession>